<dbReference type="SUPFAM" id="SSF50156">
    <property type="entry name" value="PDZ domain-like"/>
    <property type="match status" value="1"/>
</dbReference>
<dbReference type="Gene3D" id="2.30.42.10">
    <property type="match status" value="1"/>
</dbReference>
<dbReference type="Gene3D" id="3.90.226.10">
    <property type="entry name" value="2-enoyl-CoA Hydratase, Chain A, domain 1"/>
    <property type="match status" value="1"/>
</dbReference>
<protein>
    <submittedName>
        <fullName evidence="4">S41 family peptidase</fullName>
    </submittedName>
</protein>
<proteinExistence type="predicted"/>
<feature type="domain" description="PDZ" evidence="3">
    <location>
        <begin position="101"/>
        <end position="155"/>
    </location>
</feature>
<dbReference type="InterPro" id="IPR036034">
    <property type="entry name" value="PDZ_sf"/>
</dbReference>
<evidence type="ECO:0000313" key="5">
    <source>
        <dbReference type="Proteomes" id="UP001634747"/>
    </source>
</evidence>
<dbReference type="SMART" id="SM00228">
    <property type="entry name" value="PDZ"/>
    <property type="match status" value="1"/>
</dbReference>
<keyword evidence="2" id="KW-0732">Signal</keyword>
<dbReference type="Gene3D" id="3.30.750.44">
    <property type="match status" value="1"/>
</dbReference>
<dbReference type="EMBL" id="JBJYXY010000001">
    <property type="protein sequence ID" value="MFN2974901.1"/>
    <property type="molecule type" value="Genomic_DNA"/>
</dbReference>
<dbReference type="InterPro" id="IPR001478">
    <property type="entry name" value="PDZ"/>
</dbReference>
<comment type="caution">
    <text evidence="4">The sequence shown here is derived from an EMBL/GenBank/DDBJ whole genome shotgun (WGS) entry which is preliminary data.</text>
</comment>
<evidence type="ECO:0000259" key="3">
    <source>
        <dbReference type="PROSITE" id="PS50106"/>
    </source>
</evidence>
<keyword evidence="5" id="KW-1185">Reference proteome</keyword>
<dbReference type="InterPro" id="IPR029045">
    <property type="entry name" value="ClpP/crotonase-like_dom_sf"/>
</dbReference>
<gene>
    <name evidence="4" type="ORF">ACK2TP_03930</name>
</gene>
<feature type="compositionally biased region" description="Polar residues" evidence="1">
    <location>
        <begin position="385"/>
        <end position="401"/>
    </location>
</feature>
<sequence>MPKSLKISLLAVSAALLLTVFLGANLSGVHAATGSDKEGAYRQIHVYGEVLQHIQSDYVEEPKMAVVTTGALRGLVETLDSSSSYMPADEYKLYKANVFGKGTLGMTVAKRGYYAVIVSTVNGGPADKAGLNDGDVIESIGDISTHDLSVASIQNKLAGQPGTNVTLFVIRPRHSRPEKMQLTLSDLQPVPVAETFYEQNSILYLKPAIIDRDHVQQIEQKLKAMNRTNTKKVLLDLRDVSTGTEADGLRLANLFIKNGTLATLEGQKFNRQTFTAEPGKSVNSSAPLVAIVNRGTAGPAELVAGALLDSKRADVVGEKTFGQGSELKTFEMPDGSAVILSVAKYHTPAGKKLQDEGVVPNILVAQDMGDQAAAGADDEDEDSTDSQVSNASQTVNASKPSLPQGKQPVIVDEQLNKALDMLKGKNA</sequence>
<dbReference type="Pfam" id="PF17820">
    <property type="entry name" value="PDZ_6"/>
    <property type="match status" value="1"/>
</dbReference>
<evidence type="ECO:0000256" key="2">
    <source>
        <dbReference type="SAM" id="SignalP"/>
    </source>
</evidence>
<dbReference type="Proteomes" id="UP001634747">
    <property type="component" value="Unassembled WGS sequence"/>
</dbReference>
<organism evidence="4 5">
    <name type="scientific">Terriglobus aquaticus</name>
    <dbReference type="NCBI Taxonomy" id="940139"/>
    <lineage>
        <taxon>Bacteria</taxon>
        <taxon>Pseudomonadati</taxon>
        <taxon>Acidobacteriota</taxon>
        <taxon>Terriglobia</taxon>
        <taxon>Terriglobales</taxon>
        <taxon>Acidobacteriaceae</taxon>
        <taxon>Terriglobus</taxon>
    </lineage>
</organism>
<dbReference type="PANTHER" id="PTHR32060">
    <property type="entry name" value="TAIL-SPECIFIC PROTEASE"/>
    <property type="match status" value="1"/>
</dbReference>
<name>A0ABW9KGL4_9BACT</name>
<dbReference type="InterPro" id="IPR005151">
    <property type="entry name" value="Tail-specific_protease"/>
</dbReference>
<dbReference type="Pfam" id="PF03572">
    <property type="entry name" value="Peptidase_S41"/>
    <property type="match status" value="1"/>
</dbReference>
<evidence type="ECO:0000313" key="4">
    <source>
        <dbReference type="EMBL" id="MFN2974901.1"/>
    </source>
</evidence>
<accession>A0ABW9KGL4</accession>
<feature type="region of interest" description="Disordered" evidence="1">
    <location>
        <begin position="369"/>
        <end position="410"/>
    </location>
</feature>
<evidence type="ECO:0000256" key="1">
    <source>
        <dbReference type="SAM" id="MobiDB-lite"/>
    </source>
</evidence>
<feature type="signal peptide" evidence="2">
    <location>
        <begin position="1"/>
        <end position="31"/>
    </location>
</feature>
<reference evidence="4 5" key="1">
    <citation type="submission" date="2024-12" db="EMBL/GenBank/DDBJ databases">
        <authorList>
            <person name="Lee Y."/>
        </authorList>
    </citation>
    <scope>NUCLEOTIDE SEQUENCE [LARGE SCALE GENOMIC DNA]</scope>
    <source>
        <strain evidence="4 5">03SUJ4</strain>
    </source>
</reference>
<dbReference type="PROSITE" id="PS50106">
    <property type="entry name" value="PDZ"/>
    <property type="match status" value="1"/>
</dbReference>
<feature type="chain" id="PRO_5046010209" evidence="2">
    <location>
        <begin position="32"/>
        <end position="427"/>
    </location>
</feature>
<dbReference type="InterPro" id="IPR041489">
    <property type="entry name" value="PDZ_6"/>
</dbReference>
<dbReference type="SUPFAM" id="SSF52096">
    <property type="entry name" value="ClpP/crotonase"/>
    <property type="match status" value="1"/>
</dbReference>
<dbReference type="SMART" id="SM00245">
    <property type="entry name" value="TSPc"/>
    <property type="match status" value="1"/>
</dbReference>
<dbReference type="RefSeq" id="WP_263413551.1">
    <property type="nucleotide sequence ID" value="NZ_BAABBH010000001.1"/>
</dbReference>
<dbReference type="PANTHER" id="PTHR32060:SF22">
    <property type="entry name" value="CARBOXYL-TERMINAL-PROCESSING PEPTIDASE 3, CHLOROPLASTIC"/>
    <property type="match status" value="1"/>
</dbReference>